<dbReference type="GO" id="GO:0022857">
    <property type="term" value="F:transmembrane transporter activity"/>
    <property type="evidence" value="ECO:0007669"/>
    <property type="project" value="TreeGrafter"/>
</dbReference>
<reference evidence="9" key="1">
    <citation type="submission" date="2021-01" db="EMBL/GenBank/DDBJ databases">
        <title>Fulvivirga kasyanovii gen. nov., sp nov., a novel member of the phylum Bacteroidetes isolated from seawater in a mussel farm.</title>
        <authorList>
            <person name="Zhao L.-H."/>
            <person name="Wang Z.-J."/>
        </authorList>
    </citation>
    <scope>NUCLEOTIDE SEQUENCE</scope>
    <source>
        <strain evidence="9">2943</strain>
    </source>
</reference>
<evidence type="ECO:0000256" key="5">
    <source>
        <dbReference type="ARBA" id="ARBA00023136"/>
    </source>
</evidence>
<feature type="transmembrane region" description="Helical" evidence="6">
    <location>
        <begin position="772"/>
        <end position="792"/>
    </location>
</feature>
<dbReference type="GO" id="GO:0005886">
    <property type="term" value="C:plasma membrane"/>
    <property type="evidence" value="ECO:0007669"/>
    <property type="project" value="UniProtKB-SubCell"/>
</dbReference>
<feature type="transmembrane region" description="Helical" evidence="6">
    <location>
        <begin position="347"/>
        <end position="371"/>
    </location>
</feature>
<feature type="transmembrane region" description="Helical" evidence="6">
    <location>
        <begin position="743"/>
        <end position="760"/>
    </location>
</feature>
<feature type="domain" description="ABC3 transporter permease C-terminal" evidence="7">
    <location>
        <begin position="691"/>
        <end position="800"/>
    </location>
</feature>
<organism evidence="9 10">
    <name type="scientific">Fulvivirga sediminis</name>
    <dbReference type="NCBI Taxonomy" id="2803949"/>
    <lineage>
        <taxon>Bacteria</taxon>
        <taxon>Pseudomonadati</taxon>
        <taxon>Bacteroidota</taxon>
        <taxon>Cytophagia</taxon>
        <taxon>Cytophagales</taxon>
        <taxon>Fulvivirgaceae</taxon>
        <taxon>Fulvivirga</taxon>
    </lineage>
</organism>
<feature type="domain" description="MacB-like periplasmic core" evidence="8">
    <location>
        <begin position="522"/>
        <end position="653"/>
    </location>
</feature>
<evidence type="ECO:0000256" key="3">
    <source>
        <dbReference type="ARBA" id="ARBA00022692"/>
    </source>
</evidence>
<feature type="domain" description="ABC3 transporter permease C-terminal" evidence="7">
    <location>
        <begin position="302"/>
        <end position="419"/>
    </location>
</feature>
<evidence type="ECO:0000256" key="4">
    <source>
        <dbReference type="ARBA" id="ARBA00022989"/>
    </source>
</evidence>
<evidence type="ECO:0000256" key="2">
    <source>
        <dbReference type="ARBA" id="ARBA00022475"/>
    </source>
</evidence>
<feature type="transmembrane region" description="Helical" evidence="6">
    <location>
        <begin position="688"/>
        <end position="708"/>
    </location>
</feature>
<dbReference type="PANTHER" id="PTHR30572">
    <property type="entry name" value="MEMBRANE COMPONENT OF TRANSPORTER-RELATED"/>
    <property type="match status" value="1"/>
</dbReference>
<gene>
    <name evidence="9" type="ORF">JL102_19290</name>
</gene>
<accession>A0A937FCC9</accession>
<evidence type="ECO:0000256" key="1">
    <source>
        <dbReference type="ARBA" id="ARBA00004651"/>
    </source>
</evidence>
<evidence type="ECO:0000313" key="9">
    <source>
        <dbReference type="EMBL" id="MBL3658305.1"/>
    </source>
</evidence>
<evidence type="ECO:0000256" key="6">
    <source>
        <dbReference type="SAM" id="Phobius"/>
    </source>
</evidence>
<comment type="caution">
    <text evidence="9">The sequence shown here is derived from an EMBL/GenBank/DDBJ whole genome shotgun (WGS) entry which is preliminary data.</text>
</comment>
<comment type="subcellular location">
    <subcellularLocation>
        <location evidence="1">Cell membrane</location>
        <topology evidence="1">Multi-pass membrane protein</topology>
    </subcellularLocation>
</comment>
<dbReference type="AlphaFoldDB" id="A0A937FCC9"/>
<feature type="transmembrane region" description="Helical" evidence="6">
    <location>
        <begin position="296"/>
        <end position="318"/>
    </location>
</feature>
<dbReference type="InterPro" id="IPR025857">
    <property type="entry name" value="MacB_PCD"/>
</dbReference>
<dbReference type="Proteomes" id="UP000659388">
    <property type="component" value="Unassembled WGS sequence"/>
</dbReference>
<evidence type="ECO:0000313" key="10">
    <source>
        <dbReference type="Proteomes" id="UP000659388"/>
    </source>
</evidence>
<dbReference type="InterPro" id="IPR050250">
    <property type="entry name" value="Macrolide_Exporter_MacB"/>
</dbReference>
<proteinExistence type="predicted"/>
<dbReference type="InterPro" id="IPR003838">
    <property type="entry name" value="ABC3_permease_C"/>
</dbReference>
<name>A0A937FCC9_9BACT</name>
<feature type="domain" description="MacB-like periplasmic core" evidence="8">
    <location>
        <begin position="21"/>
        <end position="233"/>
    </location>
</feature>
<keyword evidence="10" id="KW-1185">Reference proteome</keyword>
<sequence length="811" mass="90106">MIKNYFKIAIRNFLRNKFYAGLNILGLSVGVAVALLISVYLLHELSYDNFHVNGSEIYRVNQTNIWDPEGGWMSRTPPPVADAMSAEFPEVEATLRINTPNAAIVNIEHGGAYNSFRETSILAVDSNFFDFFGFKLQEGSPDKALSQMNAVVLSEEAARRFFGDDSALGKTILLGDDKTPVEVTGVAEKQPTNAHIHFDLLLSMPTNPHVKRFEWSWIWTQMYTYVRLKDGVEKVEEGMHGLAHKYALDAFKRLGISMADFESQKGKLDFELQPVEDIHLNASVGGNLEQVSDMTYIYIFGTVAIFIMLLAGINFVNLTTARAANRAKEIGVKKVLGSGRPHLIRQFLLESVMLSSIATLIGLGFAELLRFSMVDYLDLNLSTGIMSDARILGAVVVLPLLLGVLAGLYPAFYLTSFQPARVLKGNVASGAKSAGLRNVLVVFQFSIAIILVASTFVIYKQLKYCETTDLGMNKDHVLVVKEVDKLHDQMNAFKQEMNKVSGVHAAALGSVMGGNTSNALEDLFYREGQSEKKISLATVKGDEDYVPLLDMQLLAGRNFVKSNPSDKSAIIINERAMKAFGWSLDNVLGQKVEYFESVEFHVIGVVSDFNMISVKFQIPPLAIFHTEANLFNDNRLLAVKYDPQRLQEVIASLETNWKLLSESVPLDYVFLDESFAEQYQNDQKLGSLFSVFATLALLIACLGLFGLASFMAAQRNKEIGVRKVLGASVAQIVILLNSNFSKLIIISLFISIPVVWWLMSKWLEQFVIRIDIGWEIYAISGFCAISIAWLTVSYQSIKAAVVDPVKSLKEE</sequence>
<keyword evidence="2" id="KW-1003">Cell membrane</keyword>
<feature type="transmembrane region" description="Helical" evidence="6">
    <location>
        <begin position="435"/>
        <end position="459"/>
    </location>
</feature>
<dbReference type="Pfam" id="PF02687">
    <property type="entry name" value="FtsX"/>
    <property type="match status" value="2"/>
</dbReference>
<feature type="transmembrane region" description="Helical" evidence="6">
    <location>
        <begin position="20"/>
        <end position="42"/>
    </location>
</feature>
<dbReference type="EMBL" id="JAESIY010000012">
    <property type="protein sequence ID" value="MBL3658305.1"/>
    <property type="molecule type" value="Genomic_DNA"/>
</dbReference>
<evidence type="ECO:0000259" key="8">
    <source>
        <dbReference type="Pfam" id="PF12704"/>
    </source>
</evidence>
<keyword evidence="4 6" id="KW-1133">Transmembrane helix</keyword>
<keyword evidence="5 6" id="KW-0472">Membrane</keyword>
<dbReference type="Pfam" id="PF12704">
    <property type="entry name" value="MacB_PCD"/>
    <property type="match status" value="2"/>
</dbReference>
<evidence type="ECO:0000259" key="7">
    <source>
        <dbReference type="Pfam" id="PF02687"/>
    </source>
</evidence>
<protein>
    <submittedName>
        <fullName evidence="9">ABC transporter permease</fullName>
    </submittedName>
</protein>
<feature type="transmembrane region" description="Helical" evidence="6">
    <location>
        <begin position="391"/>
        <end position="414"/>
    </location>
</feature>
<dbReference type="PANTHER" id="PTHR30572:SF18">
    <property type="entry name" value="ABC-TYPE MACROLIDE FAMILY EXPORT SYSTEM PERMEASE COMPONENT 2"/>
    <property type="match status" value="1"/>
</dbReference>
<dbReference type="RefSeq" id="WP_202246101.1">
    <property type="nucleotide sequence ID" value="NZ_JAESIY010000012.1"/>
</dbReference>
<keyword evidence="3 6" id="KW-0812">Transmembrane</keyword>